<reference evidence="2" key="2">
    <citation type="submission" date="2022-10" db="EMBL/GenBank/DDBJ databases">
        <authorList>
            <consortium name="ENA_rothamsted_submissions"/>
            <consortium name="culmorum"/>
            <person name="King R."/>
        </authorList>
    </citation>
    <scope>NUCLEOTIDE SEQUENCE</scope>
</reference>
<evidence type="ECO:0000313" key="3">
    <source>
        <dbReference type="Proteomes" id="UP001153714"/>
    </source>
</evidence>
<organism evidence="2 3">
    <name type="scientific">Diatraea saccharalis</name>
    <name type="common">sugarcane borer</name>
    <dbReference type="NCBI Taxonomy" id="40085"/>
    <lineage>
        <taxon>Eukaryota</taxon>
        <taxon>Metazoa</taxon>
        <taxon>Ecdysozoa</taxon>
        <taxon>Arthropoda</taxon>
        <taxon>Hexapoda</taxon>
        <taxon>Insecta</taxon>
        <taxon>Pterygota</taxon>
        <taxon>Neoptera</taxon>
        <taxon>Endopterygota</taxon>
        <taxon>Lepidoptera</taxon>
        <taxon>Glossata</taxon>
        <taxon>Ditrysia</taxon>
        <taxon>Pyraloidea</taxon>
        <taxon>Crambidae</taxon>
        <taxon>Crambinae</taxon>
        <taxon>Diatraea</taxon>
    </lineage>
</organism>
<sequence length="316" mass="36047">MKNKILRKMADHDNLWPQFQIKVVKSYEIYNEACLHLEKDEETSNLDLDDEVIIRKRKIKKEYSPEDSDSPDNSSLEYPIAPKRQSLRRRNNECTKKLTDVAATNSSVEMVQNNVDNLTPGCIQSTSKLNSTNATPEYAFTRNTSFTGKVEDVNEIPDLTNSTNIDSNHTINCPSGCILSKQFTIQQSHLIQVVTDLSVQMNEVNRKLDLLLARSSSQPIDQREDTFTIPDFLANLPVEDDTSFCNLNEQLKISHNKKSIVEICKKIYDVTEEHLKEVIGDWLNQAKVRLRRRADRKKQSPESEASGSNLGANELF</sequence>
<dbReference type="OrthoDB" id="7447929at2759"/>
<feature type="region of interest" description="Disordered" evidence="1">
    <location>
        <begin position="293"/>
        <end position="316"/>
    </location>
</feature>
<accession>A0A9N9QYF8</accession>
<feature type="compositionally biased region" description="Polar residues" evidence="1">
    <location>
        <begin position="302"/>
        <end position="316"/>
    </location>
</feature>
<dbReference type="EMBL" id="OU893345">
    <property type="protein sequence ID" value="CAG9785846.1"/>
    <property type="molecule type" value="Genomic_DNA"/>
</dbReference>
<feature type="region of interest" description="Disordered" evidence="1">
    <location>
        <begin position="62"/>
        <end position="92"/>
    </location>
</feature>
<keyword evidence="3" id="KW-1185">Reference proteome</keyword>
<reference evidence="2" key="1">
    <citation type="submission" date="2021-12" db="EMBL/GenBank/DDBJ databases">
        <authorList>
            <person name="King R."/>
        </authorList>
    </citation>
    <scope>NUCLEOTIDE SEQUENCE</scope>
</reference>
<dbReference type="Proteomes" id="UP001153714">
    <property type="component" value="Chromosome 14"/>
</dbReference>
<dbReference type="AlphaFoldDB" id="A0A9N9QYF8"/>
<evidence type="ECO:0000256" key="1">
    <source>
        <dbReference type="SAM" id="MobiDB-lite"/>
    </source>
</evidence>
<name>A0A9N9QYF8_9NEOP</name>
<protein>
    <submittedName>
        <fullName evidence="2">Uncharacterized protein</fullName>
    </submittedName>
</protein>
<evidence type="ECO:0000313" key="2">
    <source>
        <dbReference type="EMBL" id="CAG9785846.1"/>
    </source>
</evidence>
<proteinExistence type="predicted"/>
<gene>
    <name evidence="2" type="ORF">DIATSA_LOCUS3844</name>
</gene>